<dbReference type="PRINTS" id="PR00106">
    <property type="entry name" value="DNAPOLB"/>
</dbReference>
<evidence type="ECO:0000256" key="12">
    <source>
        <dbReference type="ARBA" id="ARBA00049244"/>
    </source>
</evidence>
<keyword evidence="9 13" id="KW-0408">Iron</keyword>
<feature type="compositionally biased region" description="Polar residues" evidence="14">
    <location>
        <begin position="183"/>
        <end position="192"/>
    </location>
</feature>
<feature type="region of interest" description="Disordered" evidence="14">
    <location>
        <begin position="375"/>
        <end position="497"/>
    </location>
</feature>
<dbReference type="GO" id="GO:0003677">
    <property type="term" value="F:DNA binding"/>
    <property type="evidence" value="ECO:0007669"/>
    <property type="project" value="UniProtKB-KW"/>
</dbReference>
<keyword evidence="13" id="KW-0235">DNA replication</keyword>
<keyword evidence="13" id="KW-0863">Zinc-finger</keyword>
<feature type="compositionally biased region" description="Basic and acidic residues" evidence="14">
    <location>
        <begin position="378"/>
        <end position="391"/>
    </location>
</feature>
<dbReference type="InterPro" id="IPR036397">
    <property type="entry name" value="RNaseH_sf"/>
</dbReference>
<feature type="compositionally biased region" description="Basic and acidic residues" evidence="14">
    <location>
        <begin position="15"/>
        <end position="28"/>
    </location>
</feature>
<dbReference type="InterPro" id="IPR042087">
    <property type="entry name" value="DNA_pol_B_thumb"/>
</dbReference>
<feature type="compositionally biased region" description="Low complexity" evidence="14">
    <location>
        <begin position="222"/>
        <end position="233"/>
    </location>
</feature>
<feature type="domain" description="DNA-directed DNA polymerase family B exonuclease" evidence="16">
    <location>
        <begin position="550"/>
        <end position="731"/>
    </location>
</feature>
<feature type="compositionally biased region" description="Polar residues" evidence="14">
    <location>
        <begin position="210"/>
        <end position="219"/>
    </location>
</feature>
<dbReference type="SUPFAM" id="SSF53098">
    <property type="entry name" value="Ribonuclease H-like"/>
    <property type="match status" value="1"/>
</dbReference>
<evidence type="ECO:0000256" key="6">
    <source>
        <dbReference type="ARBA" id="ARBA00022763"/>
    </source>
</evidence>
<dbReference type="InterPro" id="IPR017964">
    <property type="entry name" value="DNA-dir_DNA_pol_B_CS"/>
</dbReference>
<evidence type="ECO:0000256" key="10">
    <source>
        <dbReference type="ARBA" id="ARBA00023014"/>
    </source>
</evidence>
<keyword evidence="19" id="KW-1185">Reference proteome</keyword>
<dbReference type="InterPro" id="IPR030559">
    <property type="entry name" value="PolZ_Rev3"/>
</dbReference>
<dbReference type="Pfam" id="PF03104">
    <property type="entry name" value="DNA_pol_B_exo1"/>
    <property type="match status" value="1"/>
</dbReference>
<evidence type="ECO:0000313" key="18">
    <source>
        <dbReference type="EMBL" id="ROT65379.1"/>
    </source>
</evidence>
<dbReference type="PROSITE" id="PS00116">
    <property type="entry name" value="DNA_POLYMERASE_B"/>
    <property type="match status" value="1"/>
</dbReference>
<keyword evidence="13" id="KW-0539">Nucleus</keyword>
<evidence type="ECO:0000256" key="9">
    <source>
        <dbReference type="ARBA" id="ARBA00023004"/>
    </source>
</evidence>
<keyword evidence="3 13" id="KW-0808">Transferase</keyword>
<dbReference type="InterPro" id="IPR006172">
    <property type="entry name" value="DNA-dir_DNA_pol_B"/>
</dbReference>
<dbReference type="GO" id="GO:0042276">
    <property type="term" value="P:error-prone translesion synthesis"/>
    <property type="evidence" value="ECO:0007669"/>
    <property type="project" value="TreeGrafter"/>
</dbReference>
<feature type="compositionally biased region" description="Polar residues" evidence="14">
    <location>
        <begin position="75"/>
        <end position="84"/>
    </location>
</feature>
<keyword evidence="11" id="KW-0234">DNA repair</keyword>
<evidence type="ECO:0000256" key="13">
    <source>
        <dbReference type="RuleBase" id="RU000442"/>
    </source>
</evidence>
<feature type="compositionally biased region" description="Low complexity" evidence="14">
    <location>
        <begin position="35"/>
        <end position="44"/>
    </location>
</feature>
<dbReference type="GO" id="GO:0016035">
    <property type="term" value="C:zeta DNA polymerase complex"/>
    <property type="evidence" value="ECO:0007669"/>
    <property type="project" value="InterPro"/>
</dbReference>
<comment type="subcellular location">
    <subcellularLocation>
        <location evidence="13">Nucleus</location>
    </subcellularLocation>
</comment>
<feature type="compositionally biased region" description="Basic and acidic residues" evidence="14">
    <location>
        <begin position="64"/>
        <end position="74"/>
    </location>
</feature>
<dbReference type="Gene3D" id="3.30.420.10">
    <property type="entry name" value="Ribonuclease H-like superfamily/Ribonuclease H"/>
    <property type="match status" value="1"/>
</dbReference>
<keyword evidence="7 13" id="KW-0862">Zinc</keyword>
<keyword evidence="13" id="KW-0238">DNA-binding</keyword>
<dbReference type="GO" id="GO:0003887">
    <property type="term" value="F:DNA-directed DNA polymerase activity"/>
    <property type="evidence" value="ECO:0007669"/>
    <property type="project" value="UniProtKB-KW"/>
</dbReference>
<dbReference type="EMBL" id="QCYY01003093">
    <property type="protein sequence ID" value="ROT65379.1"/>
    <property type="molecule type" value="Genomic_DNA"/>
</dbReference>
<evidence type="ECO:0000259" key="17">
    <source>
        <dbReference type="Pfam" id="PF14260"/>
    </source>
</evidence>
<dbReference type="FunFam" id="1.10.287.690:FF:000002">
    <property type="entry name" value="DNA polymerase zeta"/>
    <property type="match status" value="1"/>
</dbReference>
<evidence type="ECO:0000256" key="1">
    <source>
        <dbReference type="ARBA" id="ARBA00001966"/>
    </source>
</evidence>
<dbReference type="GO" id="GO:0000166">
    <property type="term" value="F:nucleotide binding"/>
    <property type="evidence" value="ECO:0007669"/>
    <property type="project" value="InterPro"/>
</dbReference>
<feature type="compositionally biased region" description="Polar residues" evidence="14">
    <location>
        <begin position="439"/>
        <end position="452"/>
    </location>
</feature>
<dbReference type="Pfam" id="PF14260">
    <property type="entry name" value="zf-C4pol"/>
    <property type="match status" value="1"/>
</dbReference>
<dbReference type="OrthoDB" id="2414538at2759"/>
<dbReference type="Gene3D" id="1.10.287.690">
    <property type="entry name" value="Helix hairpin bin"/>
    <property type="match status" value="1"/>
</dbReference>
<comment type="caution">
    <text evidence="18">The sequence shown here is derived from an EMBL/GenBank/DDBJ whole genome shotgun (WGS) entry which is preliminary data.</text>
</comment>
<name>A0A423SML2_PENVA</name>
<evidence type="ECO:0000259" key="16">
    <source>
        <dbReference type="Pfam" id="PF03104"/>
    </source>
</evidence>
<feature type="compositionally biased region" description="Polar residues" evidence="14">
    <location>
        <begin position="415"/>
        <end position="427"/>
    </location>
</feature>
<dbReference type="GO" id="GO:0008270">
    <property type="term" value="F:zinc ion binding"/>
    <property type="evidence" value="ECO:0007669"/>
    <property type="project" value="UniProtKB-KW"/>
</dbReference>
<evidence type="ECO:0000256" key="7">
    <source>
        <dbReference type="ARBA" id="ARBA00022833"/>
    </source>
</evidence>
<comment type="catalytic activity">
    <reaction evidence="12 13">
        <text>DNA(n) + a 2'-deoxyribonucleoside 5'-triphosphate = DNA(n+1) + diphosphate</text>
        <dbReference type="Rhea" id="RHEA:22508"/>
        <dbReference type="Rhea" id="RHEA-COMP:17339"/>
        <dbReference type="Rhea" id="RHEA-COMP:17340"/>
        <dbReference type="ChEBI" id="CHEBI:33019"/>
        <dbReference type="ChEBI" id="CHEBI:61560"/>
        <dbReference type="ChEBI" id="CHEBI:173112"/>
        <dbReference type="EC" id="2.7.7.7"/>
    </reaction>
</comment>
<proteinExistence type="inferred from homology"/>
<dbReference type="InterPro" id="IPR043502">
    <property type="entry name" value="DNA/RNA_pol_sf"/>
</dbReference>
<feature type="compositionally biased region" description="Basic and acidic residues" evidence="14">
    <location>
        <begin position="143"/>
        <end position="152"/>
    </location>
</feature>
<feature type="compositionally biased region" description="Polar residues" evidence="14">
    <location>
        <begin position="469"/>
        <end position="481"/>
    </location>
</feature>
<accession>A0A423SML2</accession>
<dbReference type="CDD" id="cd05534">
    <property type="entry name" value="POLBc_zeta"/>
    <property type="match status" value="1"/>
</dbReference>
<evidence type="ECO:0000256" key="8">
    <source>
        <dbReference type="ARBA" id="ARBA00022932"/>
    </source>
</evidence>
<feature type="compositionally biased region" description="Basic and acidic residues" evidence="14">
    <location>
        <begin position="86"/>
        <end position="104"/>
    </location>
</feature>
<evidence type="ECO:0000256" key="14">
    <source>
        <dbReference type="SAM" id="MobiDB-lite"/>
    </source>
</evidence>
<keyword evidence="10 13" id="KW-0411">Iron-sulfur</keyword>
<dbReference type="SMART" id="SM00486">
    <property type="entry name" value="POLBc"/>
    <property type="match status" value="1"/>
</dbReference>
<evidence type="ECO:0000256" key="3">
    <source>
        <dbReference type="ARBA" id="ARBA00022679"/>
    </source>
</evidence>
<dbReference type="PANTHER" id="PTHR45812:SF1">
    <property type="entry name" value="DNA POLYMERASE ZETA CATALYTIC SUBUNIT"/>
    <property type="match status" value="1"/>
</dbReference>
<evidence type="ECO:0000256" key="11">
    <source>
        <dbReference type="ARBA" id="ARBA00023204"/>
    </source>
</evidence>
<dbReference type="Pfam" id="PF00136">
    <property type="entry name" value="DNA_pol_B"/>
    <property type="match status" value="1"/>
</dbReference>
<dbReference type="FunFam" id="3.30.420.10:FF:000024">
    <property type="entry name" value="DNA polymerase zeta catalytic subunit"/>
    <property type="match status" value="1"/>
</dbReference>
<reference evidence="18 19" key="2">
    <citation type="submission" date="2019-01" db="EMBL/GenBank/DDBJ databases">
        <title>The decoding of complex shrimp genome reveals the adaptation for benthos swimmer, frequently molting mechanism and breeding impact on genome.</title>
        <authorList>
            <person name="Sun Y."/>
            <person name="Gao Y."/>
            <person name="Yu Y."/>
        </authorList>
    </citation>
    <scope>NUCLEOTIDE SEQUENCE [LARGE SCALE GENOMIC DNA]</scope>
    <source>
        <tissue evidence="18">Muscle</tissue>
    </source>
</reference>
<keyword evidence="5 13" id="KW-0479">Metal-binding</keyword>
<keyword evidence="6" id="KW-0227">DNA damage</keyword>
<feature type="domain" description="C4-type zinc-finger of DNA polymerase delta" evidence="17">
    <location>
        <begin position="1261"/>
        <end position="1336"/>
    </location>
</feature>
<evidence type="ECO:0000256" key="2">
    <source>
        <dbReference type="ARBA" id="ARBA00005755"/>
    </source>
</evidence>
<comment type="similarity">
    <text evidence="2 13">Belongs to the DNA polymerase type-B family.</text>
</comment>
<dbReference type="Proteomes" id="UP000283509">
    <property type="component" value="Unassembled WGS sequence"/>
</dbReference>
<gene>
    <name evidence="18" type="ORF">C7M84_016659</name>
</gene>
<evidence type="ECO:0000259" key="15">
    <source>
        <dbReference type="Pfam" id="PF00136"/>
    </source>
</evidence>
<dbReference type="InterPro" id="IPR023211">
    <property type="entry name" value="DNA_pol_palm_dom_sf"/>
</dbReference>
<protein>
    <recommendedName>
        <fullName evidence="13">DNA polymerase</fullName>
        <ecNumber evidence="13">2.7.7.7</ecNumber>
    </recommendedName>
</protein>
<dbReference type="CDD" id="cd05778">
    <property type="entry name" value="DNA_polB_zeta_exo"/>
    <property type="match status" value="1"/>
</dbReference>
<feature type="region of interest" description="Disordered" evidence="14">
    <location>
        <begin position="1"/>
        <end position="193"/>
    </location>
</feature>
<feature type="domain" description="DNA-directed DNA polymerase family B multifunctional" evidence="15">
    <location>
        <begin position="795"/>
        <end position="1137"/>
    </location>
</feature>
<comment type="cofactor">
    <cofactor evidence="1 13">
        <name>[4Fe-4S] cluster</name>
        <dbReference type="ChEBI" id="CHEBI:49883"/>
    </cofactor>
</comment>
<dbReference type="STRING" id="6689.A0A423SML2"/>
<dbReference type="SUPFAM" id="SSF56672">
    <property type="entry name" value="DNA/RNA polymerases"/>
    <property type="match status" value="1"/>
</dbReference>
<dbReference type="EC" id="2.7.7.7" evidence="13"/>
<sequence length="1397" mass="155223">MSTERGQPSGVAAAKPEEEMKFKDSSKSEKHKKVSSVVPLSESDSSSKKDPSKSSQNAVLSENIKSKGEQDMKNSNRTSANSQSKGKKDDDQYVPKAISSEKRAKYIPQALTLPTSNIIEEDEYSPLPVGLDKPTPEYIPSDISEKSKHLLQEEEYVPQPAKVIPYGAGGSSTPKDTNKETLDPQSNQQLVVTHSIDKVIPGFYREQEGGDSSQGNKDANSGKDPSGSGSSKKNGARKLKTKVPGPGAASGGSKVLVYVPPPPTYEHIVNTLANYDIPEVVHPTAFCSNPTDVPPKSLEIGGKVLKLQTTMTSDLGKTRTAEESAVVGKNPSAVSGQRSTKRRVSWENDVPLTTVATEPKRRRVSFEGMSDTDLGVQRLDRDGSQKKDKFGSLELVPEEIQEATDANMPPKQHQPEGSTLATTSETSGPGMKKGDHFQGGTQQSEKNKSPQMSEVRADPSLSDTEDFIDSSQPHVSLTPSVPSKIARQGSQLSSDSSLRRQLMDTQFRQQFLSFSEGPASLSQGIEGPTLNNTYGFRFSTQNLREAKALHEHEFLTVMCLECHVTTRPGLLPDPQLDPISAVLFTIIQDVPDDHPTPQKLKGALVVSSGGCDLITRCGITDLSVLHVDSEIEIFKEVIKLVTTWDPDMLVGYEVQMSSWGYLLERGTALKLEIISQLSRVPEGSSSHYAEDLDEYGADHTSQIHVTGRIVLNVWRLMRAEVALQSYTLDNVAYHVLHTRIPSFPHDSLRRWWSEDTTRWRTLEHYLNRCSLTIELLHRLDLIHRTAELARLFGIQFYDVLARGSQYRVESMMLRLTRRANMVAVSPSIQQRAAMKAPEWIALTLEPESRFYTDPVVVLDFQSLYPSMMIAYNYCYSTCIGRINNLDGPQPIEFGTSHLRVSPQELSKFVDKVNISPCGIAFVPASVRRGVLPMMLEEILNTRIMVKRMMKVYKNDTSLQRVLHSRQLGLKLIANVTYGYTSANFSGRMPCSEVGDSVVSKGRETLERCIQFIHSNKAWKARVVYGDTDSLFVHLPGRTKDQAFVIGSEIAEQVTQMYPKPVKLKFEKVYLPCILQTKKRYVGYMYETRDQRDPEYDAKGIETVRRDGCPAIAKILEKSLRLLFETKDVSQVKDFVQRQQWTRKDRRKEPRTGERVPYVIVYGAPGLPLIQLVRSPKNVLLDPALRINSIYYITRAIIPPLERCFSLLGVDVNLWYNDLPRPAAQQNKAIVAEASHGTLVKSVASHNSRGMSIARYFTPVSCVACGATTMTAPTSQGPGLCPDCKTKPQTTVLCLNEKIRSYERALEHLGKVCEGCLGCHVADIECISLDCPVTYKREGARQEHMLASQLQKTCAPETTSPNHLFDLTFSAIVLVVRADPYPLSPPLPHPSLRHGVTA</sequence>
<evidence type="ECO:0000256" key="5">
    <source>
        <dbReference type="ARBA" id="ARBA00022723"/>
    </source>
</evidence>
<keyword evidence="13" id="KW-0004">4Fe-4S</keyword>
<reference evidence="18 19" key="1">
    <citation type="submission" date="2018-04" db="EMBL/GenBank/DDBJ databases">
        <authorList>
            <person name="Zhang X."/>
            <person name="Yuan J."/>
            <person name="Li F."/>
            <person name="Xiang J."/>
        </authorList>
    </citation>
    <scope>NUCLEOTIDE SEQUENCE [LARGE SCALE GENOMIC DNA]</scope>
    <source>
        <tissue evidence="18">Muscle</tissue>
    </source>
</reference>
<evidence type="ECO:0000256" key="4">
    <source>
        <dbReference type="ARBA" id="ARBA00022695"/>
    </source>
</evidence>
<dbReference type="PANTHER" id="PTHR45812">
    <property type="entry name" value="DNA POLYMERASE ZETA CATALYTIC SUBUNIT"/>
    <property type="match status" value="1"/>
</dbReference>
<keyword evidence="4 13" id="KW-0548">Nucleotidyltransferase</keyword>
<feature type="compositionally biased region" description="Low complexity" evidence="14">
    <location>
        <begin position="487"/>
        <end position="496"/>
    </location>
</feature>
<dbReference type="Gene3D" id="3.90.1600.10">
    <property type="entry name" value="Palm domain of DNA polymerase"/>
    <property type="match status" value="1"/>
</dbReference>
<evidence type="ECO:0000313" key="19">
    <source>
        <dbReference type="Proteomes" id="UP000283509"/>
    </source>
</evidence>
<feature type="region of interest" description="Disordered" evidence="14">
    <location>
        <begin position="205"/>
        <end position="254"/>
    </location>
</feature>
<dbReference type="GO" id="GO:0051539">
    <property type="term" value="F:4 iron, 4 sulfur cluster binding"/>
    <property type="evidence" value="ECO:0007669"/>
    <property type="project" value="UniProtKB-KW"/>
</dbReference>
<dbReference type="GO" id="GO:0005634">
    <property type="term" value="C:nucleus"/>
    <property type="evidence" value="ECO:0007669"/>
    <property type="project" value="UniProtKB-SubCell"/>
</dbReference>
<keyword evidence="8 13" id="KW-0239">DNA-directed DNA polymerase</keyword>
<dbReference type="InterPro" id="IPR006133">
    <property type="entry name" value="DNA-dir_DNA_pol_B_exonuc"/>
</dbReference>
<dbReference type="InterPro" id="IPR012337">
    <property type="entry name" value="RNaseH-like_sf"/>
</dbReference>
<dbReference type="GO" id="GO:0006260">
    <property type="term" value="P:DNA replication"/>
    <property type="evidence" value="ECO:0007669"/>
    <property type="project" value="UniProtKB-KW"/>
</dbReference>
<dbReference type="InterPro" id="IPR006134">
    <property type="entry name" value="DNA-dir_DNA_pol_B_multi_dom"/>
</dbReference>
<organism evidence="18 19">
    <name type="scientific">Penaeus vannamei</name>
    <name type="common">Whiteleg shrimp</name>
    <name type="synonym">Litopenaeus vannamei</name>
    <dbReference type="NCBI Taxonomy" id="6689"/>
    <lineage>
        <taxon>Eukaryota</taxon>
        <taxon>Metazoa</taxon>
        <taxon>Ecdysozoa</taxon>
        <taxon>Arthropoda</taxon>
        <taxon>Crustacea</taxon>
        <taxon>Multicrustacea</taxon>
        <taxon>Malacostraca</taxon>
        <taxon>Eumalacostraca</taxon>
        <taxon>Eucarida</taxon>
        <taxon>Decapoda</taxon>
        <taxon>Dendrobranchiata</taxon>
        <taxon>Penaeoidea</taxon>
        <taxon>Penaeidae</taxon>
        <taxon>Penaeus</taxon>
    </lineage>
</organism>
<dbReference type="Gene3D" id="1.10.132.60">
    <property type="entry name" value="DNA polymerase family B, C-terminal domain"/>
    <property type="match status" value="2"/>
</dbReference>
<dbReference type="InterPro" id="IPR025687">
    <property type="entry name" value="Znf-C4pol"/>
</dbReference>
<dbReference type="GO" id="GO:0000724">
    <property type="term" value="P:double-strand break repair via homologous recombination"/>
    <property type="evidence" value="ECO:0007669"/>
    <property type="project" value="TreeGrafter"/>
</dbReference>